<protein>
    <submittedName>
        <fullName evidence="2">Uncharacterized protein</fullName>
    </submittedName>
</protein>
<keyword evidence="3" id="KW-1185">Reference proteome</keyword>
<name>A0A444J6Z5_9BACT</name>
<feature type="compositionally biased region" description="Basic and acidic residues" evidence="1">
    <location>
        <begin position="1"/>
        <end position="18"/>
    </location>
</feature>
<evidence type="ECO:0000313" key="3">
    <source>
        <dbReference type="Proteomes" id="UP000288086"/>
    </source>
</evidence>
<evidence type="ECO:0000256" key="1">
    <source>
        <dbReference type="SAM" id="MobiDB-lite"/>
    </source>
</evidence>
<dbReference type="Proteomes" id="UP000288086">
    <property type="component" value="Unassembled WGS sequence"/>
</dbReference>
<accession>A0A444J6Z5</accession>
<dbReference type="EMBL" id="MTKP01000109">
    <property type="protein sequence ID" value="RWX48799.1"/>
    <property type="molecule type" value="Genomic_DNA"/>
</dbReference>
<reference evidence="2 3" key="1">
    <citation type="submission" date="2017-01" db="EMBL/GenBank/DDBJ databases">
        <title>The cable genome- insights into the physiology and evolution of filamentous bacteria capable of sulfide oxidation via long distance electron transfer.</title>
        <authorList>
            <person name="Schreiber L."/>
            <person name="Bjerg J.T."/>
            <person name="Boggild A."/>
            <person name="Van De Vossenberg J."/>
            <person name="Meysman F."/>
            <person name="Nielsen L.P."/>
            <person name="Schramm A."/>
            <person name="Kjeldsen K.U."/>
        </authorList>
    </citation>
    <scope>NUCLEOTIDE SEQUENCE [LARGE SCALE GENOMIC DNA]</scope>
    <source>
        <strain evidence="2">A1</strain>
    </source>
</reference>
<feature type="region of interest" description="Disordered" evidence="1">
    <location>
        <begin position="192"/>
        <end position="217"/>
    </location>
</feature>
<comment type="caution">
    <text evidence="2">The sequence shown here is derived from an EMBL/GenBank/DDBJ whole genome shotgun (WGS) entry which is preliminary data.</text>
</comment>
<proteinExistence type="predicted"/>
<gene>
    <name evidence="2" type="ORF">VT98_11092</name>
</gene>
<evidence type="ECO:0000313" key="2">
    <source>
        <dbReference type="EMBL" id="RWX48799.1"/>
    </source>
</evidence>
<feature type="compositionally biased region" description="Basic and acidic residues" evidence="1">
    <location>
        <begin position="26"/>
        <end position="40"/>
    </location>
</feature>
<sequence>MKLIDGKSKMGQKLEKWLPQHQRKSKQTEQQKKKFEESNQKRNQLPSAHDPETKLEGKIKKWFTAAEEGDRPLIIEERVSGAHRQILVITYHRAILFEAGFLGRLKDVSDKIWRQFVSVHLTEKIFSSSLRLRFFPYHDSISYHNPYKENSSVQEDDFKNWHLDRLNKEEARRVYAFLKDKELYWQEKRRQENIVQRKMPPMRPPGGGGGAPPPKKD</sequence>
<organism evidence="2 3">
    <name type="scientific">Candidatus Electrothrix communis</name>
    <dbReference type="NCBI Taxonomy" id="1859133"/>
    <lineage>
        <taxon>Bacteria</taxon>
        <taxon>Pseudomonadati</taxon>
        <taxon>Thermodesulfobacteriota</taxon>
        <taxon>Desulfobulbia</taxon>
        <taxon>Desulfobulbales</taxon>
        <taxon>Desulfobulbaceae</taxon>
        <taxon>Candidatus Electrothrix</taxon>
    </lineage>
</organism>
<dbReference type="AlphaFoldDB" id="A0A444J6Z5"/>
<feature type="region of interest" description="Disordered" evidence="1">
    <location>
        <begin position="1"/>
        <end position="52"/>
    </location>
</feature>